<dbReference type="OMA" id="KHIVELW"/>
<feature type="coiled-coil region" evidence="2">
    <location>
        <begin position="1858"/>
        <end position="1885"/>
    </location>
</feature>
<organism evidence="7 8">
    <name type="scientific">Haemonchus contortus</name>
    <name type="common">Barber pole worm</name>
    <dbReference type="NCBI Taxonomy" id="6289"/>
    <lineage>
        <taxon>Eukaryota</taxon>
        <taxon>Metazoa</taxon>
        <taxon>Ecdysozoa</taxon>
        <taxon>Nematoda</taxon>
        <taxon>Chromadorea</taxon>
        <taxon>Rhabditida</taxon>
        <taxon>Rhabditina</taxon>
        <taxon>Rhabditomorpha</taxon>
        <taxon>Strongyloidea</taxon>
        <taxon>Trichostrongylidae</taxon>
        <taxon>Haemonchus</taxon>
    </lineage>
</organism>
<feature type="domain" description="Integrase catalytic" evidence="6">
    <location>
        <begin position="1514"/>
        <end position="1698"/>
    </location>
</feature>
<dbReference type="InterPro" id="IPR043128">
    <property type="entry name" value="Rev_trsase/Diguanyl_cyclase"/>
</dbReference>
<name>A0A7I4XUX7_HAECO</name>
<dbReference type="SUPFAM" id="SSF56672">
    <property type="entry name" value="DNA/RNA polymerases"/>
    <property type="match status" value="1"/>
</dbReference>
<keyword evidence="1" id="KW-0378">Hydrolase</keyword>
<evidence type="ECO:0000256" key="1">
    <source>
        <dbReference type="ARBA" id="ARBA00022801"/>
    </source>
</evidence>
<dbReference type="Pfam" id="PF17921">
    <property type="entry name" value="Integrase_H2C2"/>
    <property type="match status" value="1"/>
</dbReference>
<dbReference type="PROSITE" id="PS50175">
    <property type="entry name" value="ASP_PROT_RETROV"/>
    <property type="match status" value="1"/>
</dbReference>
<dbReference type="Pfam" id="PF18701">
    <property type="entry name" value="DUF5641"/>
    <property type="match status" value="1"/>
</dbReference>
<feature type="transmembrane region" description="Helical" evidence="4">
    <location>
        <begin position="2007"/>
        <end position="2033"/>
    </location>
</feature>
<evidence type="ECO:0000313" key="8">
    <source>
        <dbReference type="WBParaSite" id="HCON_00009760-00001"/>
    </source>
</evidence>
<dbReference type="InterPro" id="IPR000477">
    <property type="entry name" value="RT_dom"/>
</dbReference>
<evidence type="ECO:0000259" key="5">
    <source>
        <dbReference type="PROSITE" id="PS50175"/>
    </source>
</evidence>
<dbReference type="GO" id="GO:0042575">
    <property type="term" value="C:DNA polymerase complex"/>
    <property type="evidence" value="ECO:0007669"/>
    <property type="project" value="UniProtKB-ARBA"/>
</dbReference>
<dbReference type="InterPro" id="IPR009878">
    <property type="entry name" value="Phlebovirus_G2_fusion"/>
</dbReference>
<protein>
    <submittedName>
        <fullName evidence="8">Peptidase A2 domain-containing protein</fullName>
    </submittedName>
</protein>
<dbReference type="Pfam" id="PF00078">
    <property type="entry name" value="RVT_1"/>
    <property type="match status" value="1"/>
</dbReference>
<dbReference type="Pfam" id="PF07245">
    <property type="entry name" value="Phlebovirus_G2"/>
    <property type="match status" value="1"/>
</dbReference>
<dbReference type="GO" id="GO:0015074">
    <property type="term" value="P:DNA integration"/>
    <property type="evidence" value="ECO:0007669"/>
    <property type="project" value="InterPro"/>
</dbReference>
<dbReference type="SUPFAM" id="SSF50630">
    <property type="entry name" value="Acid proteases"/>
    <property type="match status" value="1"/>
</dbReference>
<dbReference type="InterPro" id="IPR041588">
    <property type="entry name" value="Integrase_H2C2"/>
</dbReference>
<dbReference type="PANTHER" id="PTHR47331:SF1">
    <property type="entry name" value="GAG-LIKE PROTEIN"/>
    <property type="match status" value="1"/>
</dbReference>
<proteinExistence type="predicted"/>
<dbReference type="Gene3D" id="3.30.70.270">
    <property type="match status" value="1"/>
</dbReference>
<keyword evidence="4" id="KW-0812">Transmembrane</keyword>
<dbReference type="Gene3D" id="1.10.340.70">
    <property type="match status" value="1"/>
</dbReference>
<dbReference type="InterPro" id="IPR012337">
    <property type="entry name" value="RNaseH-like_sf"/>
</dbReference>
<dbReference type="Proteomes" id="UP000025227">
    <property type="component" value="Unplaced"/>
</dbReference>
<dbReference type="InterPro" id="IPR001584">
    <property type="entry name" value="Integrase_cat-core"/>
</dbReference>
<dbReference type="Gene3D" id="3.10.10.10">
    <property type="entry name" value="HIV Type 1 Reverse Transcriptase, subunit A, domain 1"/>
    <property type="match status" value="1"/>
</dbReference>
<keyword evidence="7" id="KW-1185">Reference proteome</keyword>
<dbReference type="GO" id="GO:0004190">
    <property type="term" value="F:aspartic-type endopeptidase activity"/>
    <property type="evidence" value="ECO:0007669"/>
    <property type="project" value="InterPro"/>
</dbReference>
<dbReference type="InterPro" id="IPR008042">
    <property type="entry name" value="Retrotrans_Pao"/>
</dbReference>
<dbReference type="SUPFAM" id="SSF53098">
    <property type="entry name" value="Ribonuclease H-like"/>
    <property type="match status" value="1"/>
</dbReference>
<dbReference type="GO" id="GO:0006508">
    <property type="term" value="P:proteolysis"/>
    <property type="evidence" value="ECO:0007669"/>
    <property type="project" value="InterPro"/>
</dbReference>
<feature type="compositionally biased region" description="Polar residues" evidence="3">
    <location>
        <begin position="466"/>
        <end position="488"/>
    </location>
</feature>
<dbReference type="Pfam" id="PF05380">
    <property type="entry name" value="Peptidase_A17"/>
    <property type="match status" value="1"/>
</dbReference>
<dbReference type="OrthoDB" id="6603723at2759"/>
<evidence type="ECO:0000259" key="6">
    <source>
        <dbReference type="PROSITE" id="PS50994"/>
    </source>
</evidence>
<keyword evidence="2" id="KW-0175">Coiled coil</keyword>
<sequence>MALYFYKKPIIASATALATLLQKYQCYGANLEYPENEEELYERALANVTLLSSALSRIRTAVETIQERVDKIENHYANAKKTDQKELIVEIQEIEKESQYPQHLASAEAFIHILEAQLTEAKVNLAKAQRKLKLPSANNDSEGSSTHNSNQTNWSQGNSEEPNSESTSRMRSIKPPNISLPKFYGSEEEFPEYWAVYDSLIHSSNDLSTIEKIVLLKDSLRGKAERAIKGIQPIAKNYEWIVQTLKDKFGNRPVNRSKIIQKLFDLKAAAHNAKSCDDCLDSIKALVNQMVSTDYDIRANSEPMWTETIIKKFPYTVIKDVLAKYQDDKNITIGNLITLLEKEISSKLFVETHWGSNREYTKETRSTNEPKTQNQRFTQTCVFCGRNNHHSALCRTVTDIQKRRDIAKEKRLCWKCFNSNHSSNQCSKPSCPRCGQKHHQSICLASRPVGTNVRAPPANPRPTRNESNQQNYGSRPQQSDTRPYNRYSNDARRTQQTNTQVTQVEQDYDRSAIDTSKNEQLILMTAEGNLWNNRSERFEKVLFFFDTGAQKTIIEENLANDFELPKLSTETCIMSGIGGHVERFSSTTVPLKVQTAYGKEVRFTVQTKPVITGGFSSVKLSQQDANFLEQHQICIANSKFQGEQQVPKILVGLDRYYDLVMEDEVPQSTPSGLRIAKTLFGPAIYGRGKLDSPAGSQPISFGLTAIHEGSESQMLEKLFELEGLGISSDDCASDDKVQQYFENYSNSISFDNGYVTAPFPLKCNVAQLEDNYSVAIKRLASLQNQLKMHSDQAFWYSMILNDYENQGIIERVFEKDQDAVGTYYMPHSAVWRPHKATPLRIVFDASSKKRGQFSLNDVIHKGESFVNKIHDILISSRFSKYLLLCDIEAAFTQIRLKDVHKDLCRFLWVKDTTKPIMRSNIIEYRFNRLPFGITASPSILNMALLAFLRSEGTELSAEISRNLYVDNILLQAQTERQALQKYEESKTLFSKIGMNLREYISNSNNVNMAIPKNDRAPSGGMKLLGVHYDTENDRFTVKTNFEMKTTLTKRDIVSQINSVYDPLGVVGPLLIGLKSLMREIFIRHPSWDDRISTEFHKKWNTLCAAVNNAEITIPRVLSAENKPLKDVCLWVFADASKEAIATCSYIVFQDKTTSPLVSGKTKLSPKKTPQTIPRLELLGILIALRLGCSILRTNNYLIREIAIVSDSEIALCWLKSNRKLPLFVANQRDRITALKASLEDKKCNVQFMHVPTNLNPADAGTRGLSSKQICDHMWIQGPKWLSNSKTATLVRPIDQITAQENESNTIHVELTNATTSSQDQNETFINVRRFSSLKILLRTVARIGKCLLKWVNRTNDKNVVQIKLCWANRFEVDPQISAHDIRTAESTIIQQIHKGIDCKELQKRFHHHKIIRDCDGIIRHASRLQNSVLPLDAVSPVFLPRDVPFTTLVLQDIHRSNAHCGKEHTLSLLRNRFWLPRPSSLIRKIIDNCTVCKRWQGLPFGAPEMPPLPNDRVRASRPFANTACDFIGPFITKSNENMYVCLYTCLTTRAVHLEVVENMTTGAFLNSFIRFVSRRGVPSLMRSDCGSNFKLGSKMISKMFDYSNIDNPLMPYCASVGIRWIFNPPASPWMGGVWERLVGSVKKCLNKSVGRRKLSYTEMSTAMAKIEAIINTRPLTKINLTDISEIPLRPVDFLQGNMKFSLPCPDTLTNDDEEYDPDLIQTVKQAKEALESSERIATKFWERWSNEYLLCLRDSQKQHLKQKRHVSRNVPEVGEIVLISDDFLPRGSWSYGEVCEIITSGDDLVRSAKVLLPNRKILHRPLNRLYPLEIRSSEIPTLPKPVERVANTPRVKLERKSKNRAYEVIREFENNLEDTQDMVVATEMQVTRSTHRRPINNNSSLLPMAMLMAIMHLTSANATSIKCHHGEVIIQPPNNEYNLCFNKECRAFTNTTGEIRFKLPVSPVNAKVNVNLSDTTFSQSLSCEPPEFCLQSSRILSKSLLGNPHCWPIGALISVAIITLIATVTVMIISWTLKHLARSKSRCEPTIMYERPAESHTIEMNIFHSYRPTPLGGRIAAVAVVLFMIVGLSSACQHGLSRHHAELVCNQDDKCSYEIGREILFNKLQRKQCIEIHLRNKTVGTISIEVKAVHFTCTKTSKFFTKNTQHKIFYSHRCAEMGSCSKNKCDSLKPNETVAELHGSGVYPGYSACDYSSGGLLSGCLLPTPSCVFYRVAHIPLTEDIYEVFECQDWSPSIHLEILSNMFGKTVQDRYSILPYQTTDVKVMNITAVTVQMPSHSPMSKTYAQSETETIILPDSFQIPVVCSTRYEAQANFKRCDNKMTCSCSTGTSPHICECGRNSIGHIRAEESNRLPLKTGTIEMYTQGNDVVVNSFEEVTLYVRSKIMAESSELVTDNQCTAQLSKLKEIKCSNFTTVVKCSPDNTTTELSLNFNEAFIKDICYIACGQSKSEMLLEGHLFYHPVANDSIFFHNSVEGQHMDLSDVSAMLDQTDSVSSPSNAAIMAALEHVVGRLHTLEAAVNELLKRSEPRSSCIFCPVADNRDGHNTSRCNRFPDAVAKSMQVARLGLCGRCLKPAHDDEDCGVQCAACGRPHNVLLCANRGQGGGGFKRRRP</sequence>
<dbReference type="PANTHER" id="PTHR47331">
    <property type="entry name" value="PHD-TYPE DOMAIN-CONTAINING PROTEIN"/>
    <property type="match status" value="1"/>
</dbReference>
<dbReference type="Gene3D" id="2.60.40.3770">
    <property type="match status" value="1"/>
</dbReference>
<evidence type="ECO:0000256" key="2">
    <source>
        <dbReference type="SAM" id="Coils"/>
    </source>
</evidence>
<evidence type="ECO:0000313" key="7">
    <source>
        <dbReference type="Proteomes" id="UP000025227"/>
    </source>
</evidence>
<evidence type="ECO:0000256" key="4">
    <source>
        <dbReference type="SAM" id="Phobius"/>
    </source>
</evidence>
<feature type="region of interest" description="Disordered" evidence="3">
    <location>
        <begin position="135"/>
        <end position="173"/>
    </location>
</feature>
<feature type="domain" description="Peptidase A2" evidence="5">
    <location>
        <begin position="541"/>
        <end position="625"/>
    </location>
</feature>
<dbReference type="InterPro" id="IPR036397">
    <property type="entry name" value="RNaseH_sf"/>
</dbReference>
<dbReference type="InterPro" id="IPR005312">
    <property type="entry name" value="DUF1759"/>
</dbReference>
<dbReference type="InterPro" id="IPR040676">
    <property type="entry name" value="DUF5641"/>
</dbReference>
<dbReference type="Gene3D" id="3.30.420.10">
    <property type="entry name" value="Ribonuclease H-like superfamily/Ribonuclease H"/>
    <property type="match status" value="2"/>
</dbReference>
<reference evidence="8" key="1">
    <citation type="submission" date="2020-12" db="UniProtKB">
        <authorList>
            <consortium name="WormBaseParasite"/>
        </authorList>
    </citation>
    <scope>IDENTIFICATION</scope>
    <source>
        <strain evidence="8">MHco3</strain>
    </source>
</reference>
<dbReference type="InterPro" id="IPR021109">
    <property type="entry name" value="Peptidase_aspartic_dom_sf"/>
</dbReference>
<dbReference type="GO" id="GO:0003676">
    <property type="term" value="F:nucleic acid binding"/>
    <property type="evidence" value="ECO:0007669"/>
    <property type="project" value="InterPro"/>
</dbReference>
<dbReference type="WBParaSite" id="HCON_00009760-00001">
    <property type="protein sequence ID" value="HCON_00009760-00001"/>
    <property type="gene ID" value="HCON_00009760"/>
</dbReference>
<feature type="transmembrane region" description="Helical" evidence="4">
    <location>
        <begin position="2071"/>
        <end position="2091"/>
    </location>
</feature>
<dbReference type="InterPro" id="IPR043502">
    <property type="entry name" value="DNA/RNA_pol_sf"/>
</dbReference>
<feature type="compositionally biased region" description="Polar residues" evidence="3">
    <location>
        <begin position="136"/>
        <end position="170"/>
    </location>
</feature>
<dbReference type="PROSITE" id="PS50994">
    <property type="entry name" value="INTEGRASE"/>
    <property type="match status" value="1"/>
</dbReference>
<feature type="region of interest" description="Disordered" evidence="3">
    <location>
        <begin position="445"/>
        <end position="512"/>
    </location>
</feature>
<dbReference type="InterPro" id="IPR001995">
    <property type="entry name" value="Peptidase_A2_cat"/>
</dbReference>
<keyword evidence="4" id="KW-0472">Membrane</keyword>
<accession>A0A7I4XUX7</accession>
<feature type="compositionally biased region" description="Low complexity" evidence="3">
    <location>
        <begin position="494"/>
        <end position="504"/>
    </location>
</feature>
<dbReference type="Pfam" id="PF03564">
    <property type="entry name" value="DUF1759"/>
    <property type="match status" value="1"/>
</dbReference>
<keyword evidence="4" id="KW-1133">Transmembrane helix</keyword>
<dbReference type="Gene3D" id="2.40.70.10">
    <property type="entry name" value="Acid Proteases"/>
    <property type="match status" value="1"/>
</dbReference>
<evidence type="ECO:0000256" key="3">
    <source>
        <dbReference type="SAM" id="MobiDB-lite"/>
    </source>
</evidence>
<feature type="coiled-coil region" evidence="2">
    <location>
        <begin position="55"/>
        <end position="131"/>
    </location>
</feature>